<dbReference type="InterPro" id="IPR012951">
    <property type="entry name" value="BBE"/>
</dbReference>
<dbReference type="Pfam" id="PF08031">
    <property type="entry name" value="BBE"/>
    <property type="match status" value="1"/>
</dbReference>
<dbReference type="Proteomes" id="UP000326565">
    <property type="component" value="Unassembled WGS sequence"/>
</dbReference>
<evidence type="ECO:0000313" key="6">
    <source>
        <dbReference type="Proteomes" id="UP000326565"/>
    </source>
</evidence>
<name>A0A5N5WKW1_9EURO</name>
<dbReference type="OrthoDB" id="9983560at2759"/>
<evidence type="ECO:0000256" key="1">
    <source>
        <dbReference type="ARBA" id="ARBA00005466"/>
    </source>
</evidence>
<dbReference type="InterPro" id="IPR016166">
    <property type="entry name" value="FAD-bd_PCMH"/>
</dbReference>
<dbReference type="Gene3D" id="3.30.465.10">
    <property type="match status" value="2"/>
</dbReference>
<feature type="chain" id="PRO_5024927833" description="FAD-binding PCMH-type domain-containing protein" evidence="3">
    <location>
        <begin position="18"/>
        <end position="619"/>
    </location>
</feature>
<protein>
    <recommendedName>
        <fullName evidence="4">FAD-binding PCMH-type domain-containing protein</fullName>
    </recommendedName>
</protein>
<accession>A0A5N5WKW1</accession>
<reference evidence="5 6" key="1">
    <citation type="submission" date="2019-04" db="EMBL/GenBank/DDBJ databases">
        <title>Friends and foes A comparative genomics study of 23 Aspergillus species from section Flavi.</title>
        <authorList>
            <consortium name="DOE Joint Genome Institute"/>
            <person name="Kjaerbolling I."/>
            <person name="Vesth T."/>
            <person name="Frisvad J.C."/>
            <person name="Nybo J.L."/>
            <person name="Theobald S."/>
            <person name="Kildgaard S."/>
            <person name="Isbrandt T."/>
            <person name="Kuo A."/>
            <person name="Sato A."/>
            <person name="Lyhne E.K."/>
            <person name="Kogle M.E."/>
            <person name="Wiebenga A."/>
            <person name="Kun R.S."/>
            <person name="Lubbers R.J."/>
            <person name="Makela M.R."/>
            <person name="Barry K."/>
            <person name="Chovatia M."/>
            <person name="Clum A."/>
            <person name="Daum C."/>
            <person name="Haridas S."/>
            <person name="He G."/>
            <person name="LaButti K."/>
            <person name="Lipzen A."/>
            <person name="Mondo S."/>
            <person name="Riley R."/>
            <person name="Salamov A."/>
            <person name="Simmons B.A."/>
            <person name="Magnuson J.K."/>
            <person name="Henrissat B."/>
            <person name="Mortensen U.H."/>
            <person name="Larsen T.O."/>
            <person name="Devries R.P."/>
            <person name="Grigoriev I.V."/>
            <person name="Machida M."/>
            <person name="Baker S.E."/>
            <person name="Andersen M.R."/>
        </authorList>
    </citation>
    <scope>NUCLEOTIDE SEQUENCE [LARGE SCALE GENOMIC DNA]</scope>
    <source>
        <strain evidence="5 6">CBS 151.66</strain>
    </source>
</reference>
<organism evidence="5 6">
    <name type="scientific">Aspergillus leporis</name>
    <dbReference type="NCBI Taxonomy" id="41062"/>
    <lineage>
        <taxon>Eukaryota</taxon>
        <taxon>Fungi</taxon>
        <taxon>Dikarya</taxon>
        <taxon>Ascomycota</taxon>
        <taxon>Pezizomycotina</taxon>
        <taxon>Eurotiomycetes</taxon>
        <taxon>Eurotiomycetidae</taxon>
        <taxon>Eurotiales</taxon>
        <taxon>Aspergillaceae</taxon>
        <taxon>Aspergillus</taxon>
        <taxon>Aspergillus subgen. Circumdati</taxon>
    </lineage>
</organism>
<dbReference type="PANTHER" id="PTHR13878:SF91">
    <property type="entry name" value="FAD BINDING DOMAIN PROTEIN (AFU_ORTHOLOGUE AFUA_6G12070)-RELATED"/>
    <property type="match status" value="1"/>
</dbReference>
<sequence length="619" mass="67438">MYFRPLVALALIGCTIGDQGCKCTPDDECWPSLTDWAELNDTVSGKLIQNVPVAEPCYVGEDSDGETCQEIITQWSNSTFQSLQPSGYCYPLDSSCPILSTSGDRPEGDCELGPAPVYTIYATEPEDVAEGVQFANKHKLRLVIKNTGHDLLGRSQGYGSLQIWVKYIQEGIEYHEEYESPSGCAYTNWTGSAFTVRGGYVWGDLYAEAFERELIVIGGQDPTVGVLGGYLQGGGHSPASRDFGLAVDQVLELKVVLASGELVMANACENADLFFALRGGGGGTYGVVVSATLKAHPSRPVVTHSLIVYPLPSRRDPLAVTMTLIDAVADILAAYPALSDGGFSGYGGWGLDKVDSPISGAPAPVMENGGYSHVFAKLADSEDALEEAQSFVFSALMQRLKHYNGSGLMISESWERYLSFGDYYTAATRAQQPVGYSKMAITSRLLDKSALTGDNTQLKEMLRITSTNSPDVSKKASIWTMLFLVGGGKVLEDPTAPSTDRYVGVHPAWRKAYLLAIPTSILPEDADDRAVKGMQNDTTYRKTDTMRALAPGMGSYLNDGDRNDPWWQTDFFGDNYPRLKAIKDVYDPNHVFYCSTCVGSEEWREILLKEKAYGPLCRA</sequence>
<dbReference type="Pfam" id="PF01565">
    <property type="entry name" value="FAD_binding_4"/>
    <property type="match status" value="1"/>
</dbReference>
<evidence type="ECO:0000256" key="2">
    <source>
        <dbReference type="ARBA" id="ARBA00023002"/>
    </source>
</evidence>
<comment type="similarity">
    <text evidence="1">Belongs to the oxygen-dependent FAD-linked oxidoreductase family.</text>
</comment>
<keyword evidence="2" id="KW-0560">Oxidoreductase</keyword>
<dbReference type="EMBL" id="ML732358">
    <property type="protein sequence ID" value="KAB8069073.1"/>
    <property type="molecule type" value="Genomic_DNA"/>
</dbReference>
<evidence type="ECO:0000259" key="4">
    <source>
        <dbReference type="PROSITE" id="PS51387"/>
    </source>
</evidence>
<dbReference type="InterPro" id="IPR016169">
    <property type="entry name" value="FAD-bd_PCMH_sub2"/>
</dbReference>
<dbReference type="InterPro" id="IPR006094">
    <property type="entry name" value="Oxid_FAD_bind_N"/>
</dbReference>
<keyword evidence="6" id="KW-1185">Reference proteome</keyword>
<evidence type="ECO:0000313" key="5">
    <source>
        <dbReference type="EMBL" id="KAB8069073.1"/>
    </source>
</evidence>
<gene>
    <name evidence="5" type="ORF">BDV29DRAFT_198967</name>
</gene>
<dbReference type="GO" id="GO:0016491">
    <property type="term" value="F:oxidoreductase activity"/>
    <property type="evidence" value="ECO:0007669"/>
    <property type="project" value="UniProtKB-KW"/>
</dbReference>
<dbReference type="AlphaFoldDB" id="A0A5N5WKW1"/>
<dbReference type="SUPFAM" id="SSF56176">
    <property type="entry name" value="FAD-binding/transporter-associated domain-like"/>
    <property type="match status" value="1"/>
</dbReference>
<dbReference type="PANTHER" id="PTHR13878">
    <property type="entry name" value="GULONOLACTONE OXIDASE"/>
    <property type="match status" value="1"/>
</dbReference>
<proteinExistence type="inferred from homology"/>
<evidence type="ECO:0000256" key="3">
    <source>
        <dbReference type="SAM" id="SignalP"/>
    </source>
</evidence>
<dbReference type="InterPro" id="IPR036318">
    <property type="entry name" value="FAD-bd_PCMH-like_sf"/>
</dbReference>
<keyword evidence="3" id="KW-0732">Signal</keyword>
<dbReference type="PROSITE" id="PS51387">
    <property type="entry name" value="FAD_PCMH"/>
    <property type="match status" value="1"/>
</dbReference>
<dbReference type="GO" id="GO:0071949">
    <property type="term" value="F:FAD binding"/>
    <property type="evidence" value="ECO:0007669"/>
    <property type="project" value="InterPro"/>
</dbReference>
<feature type="signal peptide" evidence="3">
    <location>
        <begin position="1"/>
        <end position="17"/>
    </location>
</feature>
<dbReference type="InterPro" id="IPR050432">
    <property type="entry name" value="FAD-linked_Oxidoreductases_BP"/>
</dbReference>
<feature type="domain" description="FAD-binding PCMH-type" evidence="4">
    <location>
        <begin position="112"/>
        <end position="298"/>
    </location>
</feature>